<sequence>MKKNSIIAALFVATAGLLLSPLSGANQDRVVLQTDVIETLLVPETADALSWQRVFPEQLSMPRGAVRAGAKGCAIFSFNINSDGEPTNITTEKVVPSFGLRRHAKNYLESWRFEPKSEDGGIEESVLLRLDFCTGGATQEEATAICEYQATLPCSK</sequence>
<dbReference type="Pfam" id="PF03544">
    <property type="entry name" value="TonB_C"/>
    <property type="match status" value="1"/>
</dbReference>
<feature type="chain" id="PRO_5046783696" evidence="1">
    <location>
        <begin position="26"/>
        <end position="156"/>
    </location>
</feature>
<evidence type="ECO:0000313" key="3">
    <source>
        <dbReference type="EMBL" id="MDM7859090.1"/>
    </source>
</evidence>
<reference evidence="3 4" key="1">
    <citation type="submission" date="2023-06" db="EMBL/GenBank/DDBJ databases">
        <title>Alteromonas sp. ASW11-36 isolated from intertidal sand.</title>
        <authorList>
            <person name="Li Y."/>
        </authorList>
    </citation>
    <scope>NUCLEOTIDE SEQUENCE [LARGE SCALE GENOMIC DNA]</scope>
    <source>
        <strain evidence="3 4">ASW11-36</strain>
    </source>
</reference>
<keyword evidence="1" id="KW-0732">Signal</keyword>
<protein>
    <submittedName>
        <fullName evidence="3">Energy transducer TonB</fullName>
    </submittedName>
</protein>
<comment type="caution">
    <text evidence="3">The sequence shown here is derived from an EMBL/GenBank/DDBJ whole genome shotgun (WGS) entry which is preliminary data.</text>
</comment>
<dbReference type="RefSeq" id="WP_289362990.1">
    <property type="nucleotide sequence ID" value="NZ_JAUCBP010000001.1"/>
</dbReference>
<dbReference type="InterPro" id="IPR037682">
    <property type="entry name" value="TonB_C"/>
</dbReference>
<accession>A0ABT7SSC0</accession>
<evidence type="ECO:0000256" key="1">
    <source>
        <dbReference type="SAM" id="SignalP"/>
    </source>
</evidence>
<feature type="signal peptide" evidence="1">
    <location>
        <begin position="1"/>
        <end position="25"/>
    </location>
</feature>
<evidence type="ECO:0000259" key="2">
    <source>
        <dbReference type="PROSITE" id="PS52015"/>
    </source>
</evidence>
<feature type="domain" description="TonB C-terminal" evidence="2">
    <location>
        <begin position="46"/>
        <end position="141"/>
    </location>
</feature>
<name>A0ABT7SSC0_9ALTE</name>
<dbReference type="Gene3D" id="3.30.1150.10">
    <property type="match status" value="1"/>
</dbReference>
<dbReference type="PROSITE" id="PS52015">
    <property type="entry name" value="TONB_CTD"/>
    <property type="match status" value="1"/>
</dbReference>
<dbReference type="EMBL" id="JAUCBP010000001">
    <property type="protein sequence ID" value="MDM7859090.1"/>
    <property type="molecule type" value="Genomic_DNA"/>
</dbReference>
<proteinExistence type="predicted"/>
<dbReference type="Proteomes" id="UP001234343">
    <property type="component" value="Unassembled WGS sequence"/>
</dbReference>
<organism evidence="3 4">
    <name type="scientific">Alteromonas arenosi</name>
    <dbReference type="NCBI Taxonomy" id="3055817"/>
    <lineage>
        <taxon>Bacteria</taxon>
        <taxon>Pseudomonadati</taxon>
        <taxon>Pseudomonadota</taxon>
        <taxon>Gammaproteobacteria</taxon>
        <taxon>Alteromonadales</taxon>
        <taxon>Alteromonadaceae</taxon>
        <taxon>Alteromonas/Salinimonas group</taxon>
        <taxon>Alteromonas</taxon>
    </lineage>
</organism>
<dbReference type="SUPFAM" id="SSF74653">
    <property type="entry name" value="TolA/TonB C-terminal domain"/>
    <property type="match status" value="1"/>
</dbReference>
<evidence type="ECO:0000313" key="4">
    <source>
        <dbReference type="Proteomes" id="UP001234343"/>
    </source>
</evidence>
<gene>
    <name evidence="3" type="ORF">QTP81_00545</name>
</gene>
<keyword evidence="4" id="KW-1185">Reference proteome</keyword>